<dbReference type="Proteomes" id="UP000282460">
    <property type="component" value="Unassembled WGS sequence"/>
</dbReference>
<dbReference type="Pfam" id="PF00768">
    <property type="entry name" value="Peptidase_S11"/>
    <property type="match status" value="1"/>
</dbReference>
<evidence type="ECO:0000313" key="3">
    <source>
        <dbReference type="Proteomes" id="UP000282460"/>
    </source>
</evidence>
<accession>A0A3L7J6B7</accession>
<feature type="domain" description="Peptidase S11 D-alanyl-D-alanine carboxypeptidase A N-terminal" evidence="1">
    <location>
        <begin position="76"/>
        <end position="262"/>
    </location>
</feature>
<dbReference type="InterPro" id="IPR012338">
    <property type="entry name" value="Beta-lactam/transpept-like"/>
</dbReference>
<keyword evidence="3" id="KW-1185">Reference proteome</keyword>
<dbReference type="AlphaFoldDB" id="A0A3L7J6B7"/>
<dbReference type="OrthoDB" id="5241551at2"/>
<dbReference type="SUPFAM" id="SSF56601">
    <property type="entry name" value="beta-lactamase/transpeptidase-like"/>
    <property type="match status" value="1"/>
</dbReference>
<dbReference type="GO" id="GO:0009002">
    <property type="term" value="F:serine-type D-Ala-D-Ala carboxypeptidase activity"/>
    <property type="evidence" value="ECO:0007669"/>
    <property type="project" value="InterPro"/>
</dbReference>
<evidence type="ECO:0000259" key="1">
    <source>
        <dbReference type="Pfam" id="PF00768"/>
    </source>
</evidence>
<comment type="caution">
    <text evidence="2">The sequence shown here is derived from an EMBL/GenBank/DDBJ whole genome shotgun (WGS) entry which is preliminary data.</text>
</comment>
<proteinExistence type="predicted"/>
<evidence type="ECO:0000313" key="2">
    <source>
        <dbReference type="EMBL" id="RLQ85905.1"/>
    </source>
</evidence>
<dbReference type="EMBL" id="RCWJ01000001">
    <property type="protein sequence ID" value="RLQ85905.1"/>
    <property type="molecule type" value="Genomic_DNA"/>
</dbReference>
<protein>
    <recommendedName>
        <fullName evidence="1">Peptidase S11 D-alanyl-D-alanine carboxypeptidase A N-terminal domain-containing protein</fullName>
    </recommendedName>
</protein>
<dbReference type="GO" id="GO:0006508">
    <property type="term" value="P:proteolysis"/>
    <property type="evidence" value="ECO:0007669"/>
    <property type="project" value="InterPro"/>
</dbReference>
<dbReference type="RefSeq" id="WP_121658267.1">
    <property type="nucleotide sequence ID" value="NZ_BMEK01000001.1"/>
</dbReference>
<sequence length="410" mass="42128">MGVARGFGIFAGTLVILGAGVYGPATLVGPLPAASVSNLPAASPDATAVPPALPMTGASAVVEGADLAPIAVAGEATPVPMAGITKTITALVVLDAKPLADGEPGGTVPITTDDYLAYIDYRDAGTRTVTVYTEDQWTEREMLQAMLLGSSNNHADTFARWAFGSTEAYVEAANAWLDENGMTETTVVDATGLDEGSVGTAADLSRLAALALTDPAISSVLAEPVTGLPSRRGITNTTTYLPEQQVVGISRSYTDAAGICLLFAGDVSVEGESYRFYGAFLRQPDWESLESGVVALMESARAGVTPTPVLPENSPVVTFTTPWGESANGVSGATPARLRWGAAAPTIEVNADRVTIGGTGAKVGSITVVDGSTSAKTSLTLDRAITDPGVFWRLSHPVPVISSLIDSLKD</sequence>
<dbReference type="Gene3D" id="3.40.710.10">
    <property type="entry name" value="DD-peptidase/beta-lactamase superfamily"/>
    <property type="match status" value="1"/>
</dbReference>
<organism evidence="2 3">
    <name type="scientific">Mycetocola zhadangensis</name>
    <dbReference type="NCBI Taxonomy" id="1164595"/>
    <lineage>
        <taxon>Bacteria</taxon>
        <taxon>Bacillati</taxon>
        <taxon>Actinomycetota</taxon>
        <taxon>Actinomycetes</taxon>
        <taxon>Micrococcales</taxon>
        <taxon>Microbacteriaceae</taxon>
        <taxon>Mycetocola</taxon>
    </lineage>
</organism>
<reference evidence="2 3" key="1">
    <citation type="submission" date="2018-10" db="EMBL/GenBank/DDBJ databases">
        <authorList>
            <person name="Li J."/>
        </authorList>
    </citation>
    <scope>NUCLEOTIDE SEQUENCE [LARGE SCALE GENOMIC DNA]</scope>
    <source>
        <strain evidence="2 3">ZD1-4</strain>
    </source>
</reference>
<name>A0A3L7J6B7_9MICO</name>
<gene>
    <name evidence="2" type="ORF">D9V28_03355</name>
</gene>
<dbReference type="InterPro" id="IPR001967">
    <property type="entry name" value="Peptidase_S11_N"/>
</dbReference>